<gene>
    <name evidence="1" type="ORF">G9Q37_05860</name>
</gene>
<keyword evidence="2" id="KW-1185">Reference proteome</keyword>
<dbReference type="RefSeq" id="WP_166225888.1">
    <property type="nucleotide sequence ID" value="NZ_CP049989.1"/>
</dbReference>
<dbReference type="KEGG" id="hcz:G9Q37_05860"/>
<dbReference type="AlphaFoldDB" id="A0A6G8IFE1"/>
<name>A0A6G8IFE1_9BURK</name>
<sequence length="199" mass="21895">MNVALVDTSAYLNLARCLHPMFGRTFGPPPWTAQGAAELQREFEDKPSLGVTYYWFSEPSYADNRSANVFDWKSVNLMEVRASTDGILQYCRANSKKFRDAQCSVPSPADCLLAGYAAALVEAGRKAAVVTDDKGLHLAIRMLATSEVMHGYEMLAHFVSAGHVTRDAAKALYQELAYLSNVPTAWRLACKSTFGFPCP</sequence>
<organism evidence="1 2">
    <name type="scientific">Hydrogenophaga crocea</name>
    <dbReference type="NCBI Taxonomy" id="2716225"/>
    <lineage>
        <taxon>Bacteria</taxon>
        <taxon>Pseudomonadati</taxon>
        <taxon>Pseudomonadota</taxon>
        <taxon>Betaproteobacteria</taxon>
        <taxon>Burkholderiales</taxon>
        <taxon>Comamonadaceae</taxon>
        <taxon>Hydrogenophaga</taxon>
    </lineage>
</organism>
<proteinExistence type="predicted"/>
<evidence type="ECO:0000313" key="1">
    <source>
        <dbReference type="EMBL" id="QIM51700.1"/>
    </source>
</evidence>
<reference evidence="1 2" key="1">
    <citation type="submission" date="2020-03" db="EMBL/GenBank/DDBJ databases">
        <title>Hydrogenophaga sp. nov. isolated from cyanobacterial mat.</title>
        <authorList>
            <person name="Thorat V."/>
            <person name="Kirdat K."/>
            <person name="Tiwarekar B."/>
            <person name="Costa E.D."/>
            <person name="Yadav A."/>
        </authorList>
    </citation>
    <scope>NUCLEOTIDE SEQUENCE [LARGE SCALE GENOMIC DNA]</scope>
    <source>
        <strain evidence="1 2">BA0156</strain>
    </source>
</reference>
<accession>A0A6G8IFE1</accession>
<dbReference type="EMBL" id="CP049989">
    <property type="protein sequence ID" value="QIM51700.1"/>
    <property type="molecule type" value="Genomic_DNA"/>
</dbReference>
<dbReference type="Proteomes" id="UP000503162">
    <property type="component" value="Chromosome"/>
</dbReference>
<protein>
    <recommendedName>
        <fullName evidence="3">PIN domain-containing protein</fullName>
    </recommendedName>
</protein>
<evidence type="ECO:0000313" key="2">
    <source>
        <dbReference type="Proteomes" id="UP000503162"/>
    </source>
</evidence>
<evidence type="ECO:0008006" key="3">
    <source>
        <dbReference type="Google" id="ProtNLM"/>
    </source>
</evidence>